<organism evidence="1 2">
    <name type="scientific">Desulfosporosinus meridiei (strain ATCC BAA-275 / DSM 13257 / KCTC 12902 / NCIMB 13706 / S10)</name>
    <dbReference type="NCBI Taxonomy" id="768704"/>
    <lineage>
        <taxon>Bacteria</taxon>
        <taxon>Bacillati</taxon>
        <taxon>Bacillota</taxon>
        <taxon>Clostridia</taxon>
        <taxon>Eubacteriales</taxon>
        <taxon>Desulfitobacteriaceae</taxon>
        <taxon>Desulfosporosinus</taxon>
    </lineage>
</organism>
<dbReference type="OrthoDB" id="9790745at2"/>
<keyword evidence="2" id="KW-1185">Reference proteome</keyword>
<name>J7IPK7_DESMD</name>
<proteinExistence type="predicted"/>
<reference evidence="1 2" key="1">
    <citation type="journal article" date="2012" name="J. Bacteriol.">
        <title>Complete genome sequences of Desulfosporosinus orientis DSM765T, Desulfosporosinus youngiae DSM17734T, Desulfosporosinus meridiei DSM13257T, and Desulfosporosinus acidiphilus DSM22704T.</title>
        <authorList>
            <person name="Pester M."/>
            <person name="Brambilla E."/>
            <person name="Alazard D."/>
            <person name="Rattei T."/>
            <person name="Weinmaier T."/>
            <person name="Han J."/>
            <person name="Lucas S."/>
            <person name="Lapidus A."/>
            <person name="Cheng J.F."/>
            <person name="Goodwin L."/>
            <person name="Pitluck S."/>
            <person name="Peters L."/>
            <person name="Ovchinnikova G."/>
            <person name="Teshima H."/>
            <person name="Detter J.C."/>
            <person name="Han C.S."/>
            <person name="Tapia R."/>
            <person name="Land M.L."/>
            <person name="Hauser L."/>
            <person name="Kyrpides N.C."/>
            <person name="Ivanova N.N."/>
            <person name="Pagani I."/>
            <person name="Huntmann M."/>
            <person name="Wei C.L."/>
            <person name="Davenport K.W."/>
            <person name="Daligault H."/>
            <person name="Chain P.S."/>
            <person name="Chen A."/>
            <person name="Mavromatis K."/>
            <person name="Markowitz V."/>
            <person name="Szeto E."/>
            <person name="Mikhailova N."/>
            <person name="Pati A."/>
            <person name="Wagner M."/>
            <person name="Woyke T."/>
            <person name="Ollivier B."/>
            <person name="Klenk H.P."/>
            <person name="Spring S."/>
            <person name="Loy A."/>
        </authorList>
    </citation>
    <scope>NUCLEOTIDE SEQUENCE [LARGE SCALE GENOMIC DNA]</scope>
    <source>
        <strain evidence="2">ATCC BAA-275 / DSM 13257 / NCIMB 13706 / S10</strain>
    </source>
</reference>
<reference evidence="2" key="2">
    <citation type="submission" date="2012-08" db="EMBL/GenBank/DDBJ databases">
        <title>Finished genome of Desulfosporosinus meridiei DSM 13257.</title>
        <authorList>
            <person name="Huntemann M."/>
            <person name="Wei C.-L."/>
            <person name="Han J."/>
            <person name="Detter J.C."/>
            <person name="Han C."/>
            <person name="Davenport K."/>
            <person name="Daligault H."/>
            <person name="Erkkila T."/>
            <person name="Gu W."/>
            <person name="Munk A.C.C."/>
            <person name="Teshima H."/>
            <person name="Xu Y."/>
            <person name="Chain P."/>
            <person name="Tapia R."/>
            <person name="Chen A."/>
            <person name="Krypides N."/>
            <person name="Mavromatis K."/>
            <person name="Markowitz V."/>
            <person name="Szeto E."/>
            <person name="Ivanova N."/>
            <person name="Mikhailova N."/>
            <person name="Ovchinnikova G."/>
            <person name="Pagani I."/>
            <person name="Pati A."/>
            <person name="Goodwin L."/>
            <person name="Peters L."/>
            <person name="Pitluck S."/>
            <person name="Woyke T."/>
            <person name="Pester M."/>
            <person name="Spring S."/>
            <person name="Ollivier B."/>
            <person name="Rattei T."/>
            <person name="Klenk H.-P."/>
            <person name="Wagner M."/>
            <person name="Loy A."/>
        </authorList>
    </citation>
    <scope>NUCLEOTIDE SEQUENCE [LARGE SCALE GENOMIC DNA]</scope>
    <source>
        <strain evidence="2">ATCC BAA-275 / DSM 13257 / NCIMB 13706 / S10</strain>
    </source>
</reference>
<dbReference type="KEGG" id="dmi:Desmer_1570"/>
<dbReference type="EMBL" id="CP003629">
    <property type="protein sequence ID" value="AFQ43550.1"/>
    <property type="molecule type" value="Genomic_DNA"/>
</dbReference>
<sequence>MKVISTTNKTFVSISSNDFWREGQWLRYWEDRIKEYDVAVQQDGLTKRTVDTDER</sequence>
<evidence type="ECO:0000313" key="2">
    <source>
        <dbReference type="Proteomes" id="UP000005262"/>
    </source>
</evidence>
<accession>J7IPK7</accession>
<protein>
    <submittedName>
        <fullName evidence="1">Uncharacterized protein</fullName>
    </submittedName>
</protein>
<dbReference type="RefSeq" id="WP_014902469.1">
    <property type="nucleotide sequence ID" value="NC_018515.1"/>
</dbReference>
<dbReference type="Proteomes" id="UP000005262">
    <property type="component" value="Chromosome"/>
</dbReference>
<evidence type="ECO:0000313" key="1">
    <source>
        <dbReference type="EMBL" id="AFQ43550.1"/>
    </source>
</evidence>
<gene>
    <name evidence="1" type="ordered locus">Desmer_1570</name>
</gene>
<dbReference type="AlphaFoldDB" id="J7IPK7"/>
<dbReference type="HOGENOM" id="CLU_3024709_0_0_9"/>